<protein>
    <submittedName>
        <fullName evidence="1">Uncharacterized protein</fullName>
    </submittedName>
</protein>
<evidence type="ECO:0000313" key="1">
    <source>
        <dbReference type="EMBL" id="KAF2135588.1"/>
    </source>
</evidence>
<dbReference type="Proteomes" id="UP000799438">
    <property type="component" value="Unassembled WGS sequence"/>
</dbReference>
<proteinExistence type="predicted"/>
<evidence type="ECO:0000313" key="2">
    <source>
        <dbReference type="Proteomes" id="UP000799438"/>
    </source>
</evidence>
<sequence>MEGPLSEGEHFKNAKVLVREWCQLITDPHGHLERLDDSIGKRLDFRLKDISDIPENLVNQALGLLKRIPTSVYQPHSISNDSALNRLDTGFLAAEPSCRTLESLKVAHFVDLNSIKMALKVFIAVKRNLEKREGYAGTDFETYIAFIAELLRTTFEIAKETWTRTGRLFVLRVFLWQA</sequence>
<reference evidence="1" key="1">
    <citation type="journal article" date="2020" name="Stud. Mycol.">
        <title>101 Dothideomycetes genomes: a test case for predicting lifestyles and emergence of pathogens.</title>
        <authorList>
            <person name="Haridas S."/>
            <person name="Albert R."/>
            <person name="Binder M."/>
            <person name="Bloem J."/>
            <person name="Labutti K."/>
            <person name="Salamov A."/>
            <person name="Andreopoulos B."/>
            <person name="Baker S."/>
            <person name="Barry K."/>
            <person name="Bills G."/>
            <person name="Bluhm B."/>
            <person name="Cannon C."/>
            <person name="Castanera R."/>
            <person name="Culley D."/>
            <person name="Daum C."/>
            <person name="Ezra D."/>
            <person name="Gonzalez J."/>
            <person name="Henrissat B."/>
            <person name="Kuo A."/>
            <person name="Liang C."/>
            <person name="Lipzen A."/>
            <person name="Lutzoni F."/>
            <person name="Magnuson J."/>
            <person name="Mondo S."/>
            <person name="Nolan M."/>
            <person name="Ohm R."/>
            <person name="Pangilinan J."/>
            <person name="Park H.-J."/>
            <person name="Ramirez L."/>
            <person name="Alfaro M."/>
            <person name="Sun H."/>
            <person name="Tritt A."/>
            <person name="Yoshinaga Y."/>
            <person name="Zwiers L.-H."/>
            <person name="Turgeon B."/>
            <person name="Goodwin S."/>
            <person name="Spatafora J."/>
            <person name="Crous P."/>
            <person name="Grigoriev I."/>
        </authorList>
    </citation>
    <scope>NUCLEOTIDE SEQUENCE</scope>
    <source>
        <strain evidence="1">CBS 121167</strain>
    </source>
</reference>
<organism evidence="1 2">
    <name type="scientific">Aplosporella prunicola CBS 121167</name>
    <dbReference type="NCBI Taxonomy" id="1176127"/>
    <lineage>
        <taxon>Eukaryota</taxon>
        <taxon>Fungi</taxon>
        <taxon>Dikarya</taxon>
        <taxon>Ascomycota</taxon>
        <taxon>Pezizomycotina</taxon>
        <taxon>Dothideomycetes</taxon>
        <taxon>Dothideomycetes incertae sedis</taxon>
        <taxon>Botryosphaeriales</taxon>
        <taxon>Aplosporellaceae</taxon>
        <taxon>Aplosporella</taxon>
    </lineage>
</organism>
<dbReference type="RefSeq" id="XP_033391306.1">
    <property type="nucleotide sequence ID" value="XM_033545498.1"/>
</dbReference>
<dbReference type="EMBL" id="ML995568">
    <property type="protein sequence ID" value="KAF2135588.1"/>
    <property type="molecule type" value="Genomic_DNA"/>
</dbReference>
<accession>A0A6A6AWF3</accession>
<name>A0A6A6AWF3_9PEZI</name>
<dbReference type="GeneID" id="54303006"/>
<dbReference type="AlphaFoldDB" id="A0A6A6AWF3"/>
<gene>
    <name evidence="1" type="ORF">K452DRAFT_347550</name>
</gene>
<keyword evidence="2" id="KW-1185">Reference proteome</keyword>